<reference evidence="1 2" key="2">
    <citation type="submission" date="2018-11" db="EMBL/GenBank/DDBJ databases">
        <authorList>
            <consortium name="Pathogen Informatics"/>
        </authorList>
    </citation>
    <scope>NUCLEOTIDE SEQUENCE [LARGE SCALE GENOMIC DNA]</scope>
    <source>
        <strain evidence="1">Dakar</strain>
        <strain evidence="2">Dakar, Senegal</strain>
    </source>
</reference>
<dbReference type="WBParaSite" id="SCUD_0000325301-mRNA-1">
    <property type="protein sequence ID" value="SCUD_0000325301-mRNA-1"/>
    <property type="gene ID" value="SCUD_0000325301"/>
</dbReference>
<dbReference type="Proteomes" id="UP000279833">
    <property type="component" value="Unassembled WGS sequence"/>
</dbReference>
<keyword evidence="2" id="KW-1185">Reference proteome</keyword>
<proteinExistence type="predicted"/>
<organism evidence="3">
    <name type="scientific">Schistosoma curassoni</name>
    <dbReference type="NCBI Taxonomy" id="6186"/>
    <lineage>
        <taxon>Eukaryota</taxon>
        <taxon>Metazoa</taxon>
        <taxon>Spiralia</taxon>
        <taxon>Lophotrochozoa</taxon>
        <taxon>Platyhelminthes</taxon>
        <taxon>Trematoda</taxon>
        <taxon>Digenea</taxon>
        <taxon>Strigeidida</taxon>
        <taxon>Schistosomatoidea</taxon>
        <taxon>Schistosomatidae</taxon>
        <taxon>Schistosoma</taxon>
    </lineage>
</organism>
<evidence type="ECO:0000313" key="1">
    <source>
        <dbReference type="EMBL" id="VDO80479.1"/>
    </source>
</evidence>
<sequence length="65" mass="6808">MLSGLDEQALAALIKLVVASASCLAAWNKRFCLSESSPDSSACALISAIIRAVACARRRADATIR</sequence>
<gene>
    <name evidence="1" type="ORF">SCUD_LOCUS3253</name>
</gene>
<dbReference type="EMBL" id="UZAK01003595">
    <property type="protein sequence ID" value="VDO80479.1"/>
    <property type="molecule type" value="Genomic_DNA"/>
</dbReference>
<accession>A0A183JKM2</accession>
<evidence type="ECO:0000313" key="3">
    <source>
        <dbReference type="WBParaSite" id="SCUD_0000325301-mRNA-1"/>
    </source>
</evidence>
<evidence type="ECO:0000313" key="2">
    <source>
        <dbReference type="Proteomes" id="UP000279833"/>
    </source>
</evidence>
<reference evidence="3" key="1">
    <citation type="submission" date="2016-06" db="UniProtKB">
        <authorList>
            <consortium name="WormBaseParasite"/>
        </authorList>
    </citation>
    <scope>IDENTIFICATION</scope>
</reference>
<dbReference type="AlphaFoldDB" id="A0A183JKM2"/>
<name>A0A183JKM2_9TREM</name>
<protein>
    <submittedName>
        <fullName evidence="3">Transposase</fullName>
    </submittedName>
</protein>